<feature type="domain" description="Helitron helicase-like" evidence="4">
    <location>
        <begin position="418"/>
        <end position="554"/>
    </location>
</feature>
<evidence type="ECO:0000256" key="1">
    <source>
        <dbReference type="RuleBase" id="RU363044"/>
    </source>
</evidence>
<dbReference type="GO" id="GO:0005524">
    <property type="term" value="F:ATP binding"/>
    <property type="evidence" value="ECO:0007669"/>
    <property type="project" value="UniProtKB-KW"/>
</dbReference>
<keyword evidence="1" id="KW-0227">DNA damage</keyword>
<dbReference type="Gene3D" id="3.40.50.300">
    <property type="entry name" value="P-loop containing nucleotide triphosphate hydrolases"/>
    <property type="match status" value="1"/>
</dbReference>
<dbReference type="Pfam" id="PF05970">
    <property type="entry name" value="PIF1"/>
    <property type="match status" value="1"/>
</dbReference>
<dbReference type="GO" id="GO:0006281">
    <property type="term" value="P:DNA repair"/>
    <property type="evidence" value="ECO:0007669"/>
    <property type="project" value="UniProtKB-KW"/>
</dbReference>
<dbReference type="PANTHER" id="PTHR10492:SF57">
    <property type="entry name" value="ATP-DEPENDENT DNA HELICASE"/>
    <property type="match status" value="1"/>
</dbReference>
<keyword evidence="7" id="KW-1185">Reference proteome</keyword>
<dbReference type="PANTHER" id="PTHR10492">
    <property type="match status" value="1"/>
</dbReference>
<keyword evidence="1" id="KW-0233">DNA recombination</keyword>
<dbReference type="InterPro" id="IPR027417">
    <property type="entry name" value="P-loop_NTPase"/>
</dbReference>
<dbReference type="VEuPathDB" id="VectorBase:PPAPM1_006888"/>
<protein>
    <recommendedName>
        <fullName evidence="1">ATP-dependent DNA helicase</fullName>
        <ecNumber evidence="1">5.6.2.3</ecNumber>
    </recommendedName>
</protein>
<dbReference type="SUPFAM" id="SSF52540">
    <property type="entry name" value="P-loop containing nucleoside triphosphate hydrolases"/>
    <property type="match status" value="2"/>
</dbReference>
<comment type="similarity">
    <text evidence="1">Belongs to the helicase family.</text>
</comment>
<dbReference type="InterPro" id="IPR025476">
    <property type="entry name" value="Helitron_helicase-like"/>
</dbReference>
<feature type="domain" description="DNA helicase Pif1-like DEAD-box helicase" evidence="3">
    <location>
        <begin position="1058"/>
        <end position="1276"/>
    </location>
</feature>
<dbReference type="Proteomes" id="UP000092462">
    <property type="component" value="Unassembled WGS sequence"/>
</dbReference>
<name>A0A1B0DFJ6_PHLPP</name>
<keyword evidence="1" id="KW-0547">Nucleotide-binding</keyword>
<keyword evidence="1" id="KW-0347">Helicase</keyword>
<evidence type="ECO:0000313" key="7">
    <source>
        <dbReference type="Proteomes" id="UP000092462"/>
    </source>
</evidence>
<evidence type="ECO:0000259" key="4">
    <source>
        <dbReference type="Pfam" id="PF14214"/>
    </source>
</evidence>
<proteinExistence type="inferred from homology"/>
<keyword evidence="1" id="KW-0067">ATP-binding</keyword>
<evidence type="ECO:0000259" key="3">
    <source>
        <dbReference type="Pfam" id="PF05970"/>
    </source>
</evidence>
<dbReference type="Pfam" id="PF14214">
    <property type="entry name" value="Helitron_like_N"/>
    <property type="match status" value="1"/>
</dbReference>
<dbReference type="EC" id="5.6.2.3" evidence="1"/>
<sequence length="1426" mass="163512">MSQPGRSDGLPPKPAPTELLKLPLYIKQFDNSISDSDDDNSDSKTANACLNVEDTRSSKPTRHPKNQPKPLQKTNGEQSKSMFKTSGWLDGMRYFGWEYGEEGYLLSTVNKRIYGARHLPGETRDQMTKRRKLEQDWIRSETKMGGVVPRPTTSSPTTISANDSVEEHYCEDGKHFRENIRMYNAAFSFASYVYNSNEHHNNQHDIAPNPRGGPFIFWMHGVAYHLIKYPQHSQQDPQEPAFGQLYFIDSQEAQNLRLHNANNISVELNTDLLSQLDSLLRKVNPFAQTYQRISDCEPRLHQQEEFSAENQSVLPTIIIYNRPHYNDGINANELMADHVACICTVEQGVPMQNTDIVLRPFVPTASDQNGLRIIPNTSGAVDPLTYTLMRPYGTYGWDNQLRSLAVPDNIKVTFRRYWLYHFMMRNDNVGSPLLNFGRLFQQLVCDVAHRMEQMKLNYIRRHHMQTTGHLGKDGDEQIVTFHDDSRATSSGYSEEIARQSIQCRLPPSFIGSPKYQYRLYSDAMAVIAHFGTPDLFITMNCNPQWREVVGNLQSPYMKFEDQISTTSQIDEYISAEMPSRFSSDAKDKHYRKLIEQHMIHKPCGPDAQNNRHQCWAPDDKSCSKGYPKEFSSTTHYQPSNSKNPIVYRRRRDIEGAALNISLNNNMSAPQNVVDNRWVIPHNRYLLERFNCHINVEVCQNDLRGDFTLAKYMFKYIFKHPCMANVKVNMTNEIQSYEICRYISALEAAWQICSFPRSGFSHNIVRLSVHLPSQAQGCDQLKPTTLTQWFASNAINKCLVEAQLERIDNTMTRDEIMEMYGLNLTYTRYCEKFAWRTSSNPPHWVRRQRNTRMLYTPIGRMYPVNVHSMELRGIRILLLHIPGCTDWRDLRTYNGVEYDSFTAAANARNLMMNADDIVLTINEAFTQFSATHQQGREIFAMMIQFNTPSDLCPIWDTLKRDLSSDLIYQGLDIHEIQSRDVADGNSYAELWALADVQAIIEANGGGNYKSFCNNWPNMPRIPNALIEQYRHRHSNDAFNCNNIDPTIARTLFQQHSLSLNREQQGVFNDIIYALSLRRELNNASINDNTHRNCFYIDGSGGTGKTYLYETIYYYCLSQNIKCIITAATGIAASLLPSGRTCHSTFKLPLILDETTESDIKSCNDPNGRIIYDADIFLIDECSMIDTYALNAIDRLLRRLHGIDLPFGNKIVVCGGDFRQILPIVNIYHTTDCERADTVARCIINCHLWDNFKKFTLIQNQRILNDGYNFAQEALKIGEGLTTNTHSLYEFPQEFKLVDTLDTLIDNVYCKDGSLIPSPPNSDEYNNSAILCATNNDCKFVNSRILDRLAQSQQTATKNSLRTYTAINCAIDEDARIRQHYSDEILAEFTPSGIPDHKLPLCIGTNVMICRNLDIRQQRNLCNGTRLK</sequence>
<evidence type="ECO:0000256" key="2">
    <source>
        <dbReference type="SAM" id="MobiDB-lite"/>
    </source>
</evidence>
<dbReference type="Pfam" id="PF21530">
    <property type="entry name" value="Pif1_2B_dom"/>
    <property type="match status" value="1"/>
</dbReference>
<dbReference type="EMBL" id="AJVK01058775">
    <property type="status" value="NOT_ANNOTATED_CDS"/>
    <property type="molecule type" value="Genomic_DNA"/>
</dbReference>
<evidence type="ECO:0000313" key="6">
    <source>
        <dbReference type="EnsemblMetazoa" id="PPAI006807-PA"/>
    </source>
</evidence>
<feature type="region of interest" description="Disordered" evidence="2">
    <location>
        <begin position="31"/>
        <end position="82"/>
    </location>
</feature>
<keyword evidence="1" id="KW-0378">Hydrolase</keyword>
<dbReference type="GO" id="GO:0006310">
    <property type="term" value="P:DNA recombination"/>
    <property type="evidence" value="ECO:0007669"/>
    <property type="project" value="UniProtKB-KW"/>
</dbReference>
<evidence type="ECO:0000259" key="5">
    <source>
        <dbReference type="Pfam" id="PF21530"/>
    </source>
</evidence>
<comment type="cofactor">
    <cofactor evidence="1">
        <name>Mg(2+)</name>
        <dbReference type="ChEBI" id="CHEBI:18420"/>
    </cofactor>
</comment>
<feature type="domain" description="DNA helicase Pif1-like 2B" evidence="5">
    <location>
        <begin position="1390"/>
        <end position="1426"/>
    </location>
</feature>
<reference evidence="6" key="1">
    <citation type="submission" date="2022-08" db="UniProtKB">
        <authorList>
            <consortium name="EnsemblMetazoa"/>
        </authorList>
    </citation>
    <scope>IDENTIFICATION</scope>
    <source>
        <strain evidence="6">Israel</strain>
    </source>
</reference>
<dbReference type="GO" id="GO:0043139">
    <property type="term" value="F:5'-3' DNA helicase activity"/>
    <property type="evidence" value="ECO:0007669"/>
    <property type="project" value="UniProtKB-EC"/>
</dbReference>
<feature type="compositionally biased region" description="Polar residues" evidence="2">
    <location>
        <begin position="72"/>
        <end position="82"/>
    </location>
</feature>
<dbReference type="GO" id="GO:0016787">
    <property type="term" value="F:hydrolase activity"/>
    <property type="evidence" value="ECO:0007669"/>
    <property type="project" value="UniProtKB-KW"/>
</dbReference>
<dbReference type="VEuPathDB" id="VectorBase:PPAI006807"/>
<comment type="catalytic activity">
    <reaction evidence="1">
        <text>ATP + H2O = ADP + phosphate + H(+)</text>
        <dbReference type="Rhea" id="RHEA:13065"/>
        <dbReference type="ChEBI" id="CHEBI:15377"/>
        <dbReference type="ChEBI" id="CHEBI:15378"/>
        <dbReference type="ChEBI" id="CHEBI:30616"/>
        <dbReference type="ChEBI" id="CHEBI:43474"/>
        <dbReference type="ChEBI" id="CHEBI:456216"/>
        <dbReference type="EC" id="5.6.2.3"/>
    </reaction>
</comment>
<dbReference type="InterPro" id="IPR049163">
    <property type="entry name" value="Pif1-like_2B_dom"/>
</dbReference>
<dbReference type="EnsemblMetazoa" id="PPAI006807-RA">
    <property type="protein sequence ID" value="PPAI006807-PA"/>
    <property type="gene ID" value="PPAI006807"/>
</dbReference>
<keyword evidence="1" id="KW-0234">DNA repair</keyword>
<dbReference type="InterPro" id="IPR010285">
    <property type="entry name" value="DNA_helicase_pif1-like_DEAD"/>
</dbReference>
<dbReference type="GO" id="GO:0000723">
    <property type="term" value="P:telomere maintenance"/>
    <property type="evidence" value="ECO:0007669"/>
    <property type="project" value="InterPro"/>
</dbReference>
<organism evidence="6 7">
    <name type="scientific">Phlebotomus papatasi</name>
    <name type="common">Sandfly</name>
    <dbReference type="NCBI Taxonomy" id="29031"/>
    <lineage>
        <taxon>Eukaryota</taxon>
        <taxon>Metazoa</taxon>
        <taxon>Ecdysozoa</taxon>
        <taxon>Arthropoda</taxon>
        <taxon>Hexapoda</taxon>
        <taxon>Insecta</taxon>
        <taxon>Pterygota</taxon>
        <taxon>Neoptera</taxon>
        <taxon>Endopterygota</taxon>
        <taxon>Diptera</taxon>
        <taxon>Nematocera</taxon>
        <taxon>Psychodoidea</taxon>
        <taxon>Psychodidae</taxon>
        <taxon>Phlebotomus</taxon>
        <taxon>Phlebotomus</taxon>
    </lineage>
</organism>
<accession>A0A1B0DFJ6</accession>